<dbReference type="NCBIfam" id="NF045478">
    <property type="entry name" value="XF1762_fam"/>
    <property type="match status" value="1"/>
</dbReference>
<proteinExistence type="predicted"/>
<dbReference type="AlphaFoldDB" id="A0A6M3M0Q1"/>
<evidence type="ECO:0000313" key="3">
    <source>
        <dbReference type="EMBL" id="QJB02044.1"/>
    </source>
</evidence>
<reference evidence="2" key="1">
    <citation type="submission" date="2020-03" db="EMBL/GenBank/DDBJ databases">
        <title>The deep terrestrial virosphere.</title>
        <authorList>
            <person name="Holmfeldt K."/>
            <person name="Nilsson E."/>
            <person name="Simone D."/>
            <person name="Lopez-Fernandez M."/>
            <person name="Wu X."/>
            <person name="de Brujin I."/>
            <person name="Lundin D."/>
            <person name="Andersson A."/>
            <person name="Bertilsson S."/>
            <person name="Dopson M."/>
        </authorList>
    </citation>
    <scope>NUCLEOTIDE SEQUENCE</scope>
    <source>
        <strain evidence="2">MM171A00145</strain>
        <strain evidence="3">MM171B01529</strain>
    </source>
</reference>
<evidence type="ECO:0000313" key="2">
    <source>
        <dbReference type="EMBL" id="QJB01068.1"/>
    </source>
</evidence>
<accession>A0A6M3M0Q1</accession>
<feature type="region of interest" description="Disordered" evidence="1">
    <location>
        <begin position="116"/>
        <end position="135"/>
    </location>
</feature>
<organism evidence="2">
    <name type="scientific">viral metagenome</name>
    <dbReference type="NCBI Taxonomy" id="1070528"/>
    <lineage>
        <taxon>unclassified sequences</taxon>
        <taxon>metagenomes</taxon>
        <taxon>organismal metagenomes</taxon>
    </lineage>
</organism>
<dbReference type="EMBL" id="MT143705">
    <property type="protein sequence ID" value="QJB01068.1"/>
    <property type="molecule type" value="Genomic_DNA"/>
</dbReference>
<gene>
    <name evidence="2" type="ORF">MM171A00145_0005</name>
    <name evidence="3" type="ORF">MM171B01529_0004</name>
</gene>
<sequence>MGLELRPCTVRHGVKWVNATHRKLSKIQGAMWAVRVLRDGEMVGVAMVGNPARMLAEEGVLCVLRVSVLEGQPNVCSMLYGACGRAARAMGATSLVTYTHLDEPGTSLKAAGWVHGGVTDGGEHDRPSRPRQPALFPDRKNRWWAPWSDRAPKPIRRIVQVDGFLGGLG</sequence>
<evidence type="ECO:0000256" key="1">
    <source>
        <dbReference type="SAM" id="MobiDB-lite"/>
    </source>
</evidence>
<protein>
    <recommendedName>
        <fullName evidence="4">N-acetyltransferase domain-containing protein</fullName>
    </recommendedName>
</protein>
<name>A0A6M3M0Q1_9ZZZZ</name>
<dbReference type="InterPro" id="IPR053780">
    <property type="entry name" value="Gp66-like"/>
</dbReference>
<evidence type="ECO:0008006" key="4">
    <source>
        <dbReference type="Google" id="ProtNLM"/>
    </source>
</evidence>
<dbReference type="EMBL" id="MT143754">
    <property type="protein sequence ID" value="QJB02044.1"/>
    <property type="molecule type" value="Genomic_DNA"/>
</dbReference>